<dbReference type="GeneID" id="113523388"/>
<keyword evidence="5" id="KW-0862">Zinc</keyword>
<evidence type="ECO:0000256" key="4">
    <source>
        <dbReference type="ARBA" id="ARBA00022771"/>
    </source>
</evidence>
<keyword evidence="10" id="KW-0675">Receptor</keyword>
<protein>
    <submittedName>
        <fullName evidence="10">TNF receptor-associated factor 6</fullName>
    </submittedName>
</protein>
<dbReference type="FunCoup" id="A0A6J1X6D6">
    <property type="interactions" value="1222"/>
</dbReference>
<name>A0A6J1X6D6_GALME</name>
<evidence type="ECO:0000256" key="5">
    <source>
        <dbReference type="ARBA" id="ARBA00022833"/>
    </source>
</evidence>
<evidence type="ECO:0000313" key="10">
    <source>
        <dbReference type="RefSeq" id="XP_026765146.2"/>
    </source>
</evidence>
<dbReference type="InParanoid" id="A0A6J1X6D6"/>
<dbReference type="GO" id="GO:0042981">
    <property type="term" value="P:regulation of apoptotic process"/>
    <property type="evidence" value="ECO:0007669"/>
    <property type="project" value="InterPro"/>
</dbReference>
<dbReference type="InterPro" id="IPR008974">
    <property type="entry name" value="TRAF-like"/>
</dbReference>
<evidence type="ECO:0000256" key="3">
    <source>
        <dbReference type="ARBA" id="ARBA00022723"/>
    </source>
</evidence>
<keyword evidence="9" id="KW-1185">Reference proteome</keyword>
<dbReference type="GO" id="GO:0005737">
    <property type="term" value="C:cytoplasm"/>
    <property type="evidence" value="ECO:0007669"/>
    <property type="project" value="UniProtKB-SubCell"/>
</dbReference>
<dbReference type="InterPro" id="IPR013083">
    <property type="entry name" value="Znf_RING/FYVE/PHD"/>
</dbReference>
<dbReference type="InterPro" id="IPR001841">
    <property type="entry name" value="Znf_RING"/>
</dbReference>
<keyword evidence="2" id="KW-0963">Cytoplasm</keyword>
<dbReference type="InterPro" id="IPR002083">
    <property type="entry name" value="MATH/TRAF_dom"/>
</dbReference>
<dbReference type="GO" id="GO:0061630">
    <property type="term" value="F:ubiquitin protein ligase activity"/>
    <property type="evidence" value="ECO:0007669"/>
    <property type="project" value="TreeGrafter"/>
</dbReference>
<organism evidence="9 10">
    <name type="scientific">Galleria mellonella</name>
    <name type="common">Greater wax moth</name>
    <dbReference type="NCBI Taxonomy" id="7137"/>
    <lineage>
        <taxon>Eukaryota</taxon>
        <taxon>Metazoa</taxon>
        <taxon>Ecdysozoa</taxon>
        <taxon>Arthropoda</taxon>
        <taxon>Hexapoda</taxon>
        <taxon>Insecta</taxon>
        <taxon>Pterygota</taxon>
        <taxon>Neoptera</taxon>
        <taxon>Endopterygota</taxon>
        <taxon>Lepidoptera</taxon>
        <taxon>Glossata</taxon>
        <taxon>Ditrysia</taxon>
        <taxon>Pyraloidea</taxon>
        <taxon>Pyralidae</taxon>
        <taxon>Galleriinae</taxon>
        <taxon>Galleria</taxon>
    </lineage>
</organism>
<dbReference type="KEGG" id="gmw:113523388"/>
<evidence type="ECO:0000256" key="2">
    <source>
        <dbReference type="ARBA" id="ARBA00022490"/>
    </source>
</evidence>
<dbReference type="Gene3D" id="3.30.40.10">
    <property type="entry name" value="Zinc/RING finger domain, C3HC4 (zinc finger)"/>
    <property type="match status" value="1"/>
</dbReference>
<sequence length="412" mass="47055">MDQANTKNASEGIVPLGISALNDSLLNQPEPRYECPICYHWLRDPVITTCGHKFCRSCILPWIQNSGHCPLDNVNLSMKVDIFPDNYTKREIEVQRLNCPNINKGCTAKVSPLEFESHIESCEYNQPQTSSQPDVRVPCSFHGVGCKETFGSENDMSEHLNNDTQKHLSYLVNAYSELKMNNDMSNANIDAKEQEAMALWDAPDKNNPQASTAPLNNTSALIRSVFERVVILEQRNREQAICIANLTKKVDALTALTNYNHVRYCMGNYIWKIENFKDRLQKMMQNYNSMLYSPAFYTSPYGYRFCVRLNISPQNPKCFALHVHMMRSEYDDCLEWPFNGRISVAMINQYNSELTQKDTMMSISHLIAFQKPTSDICPRGFGFTEYAVIGDVVDNGFVKNDTLIIKVQIRCV</sequence>
<dbReference type="SUPFAM" id="SSF49599">
    <property type="entry name" value="TRAF domain-like"/>
    <property type="match status" value="2"/>
</dbReference>
<dbReference type="GO" id="GO:0045087">
    <property type="term" value="P:innate immune response"/>
    <property type="evidence" value="ECO:0007669"/>
    <property type="project" value="TreeGrafter"/>
</dbReference>
<dbReference type="GO" id="GO:0008270">
    <property type="term" value="F:zinc ion binding"/>
    <property type="evidence" value="ECO:0007669"/>
    <property type="project" value="UniProtKB-KW"/>
</dbReference>
<reference evidence="10" key="1">
    <citation type="submission" date="2025-08" db="UniProtKB">
        <authorList>
            <consortium name="RefSeq"/>
        </authorList>
    </citation>
    <scope>IDENTIFICATION</scope>
    <source>
        <tissue evidence="10">Whole larvae</tissue>
    </source>
</reference>
<evidence type="ECO:0000313" key="9">
    <source>
        <dbReference type="Proteomes" id="UP001652740"/>
    </source>
</evidence>
<evidence type="ECO:0000259" key="7">
    <source>
        <dbReference type="PROSITE" id="PS50089"/>
    </source>
</evidence>
<comment type="subcellular location">
    <subcellularLocation>
        <location evidence="1">Cytoplasm</location>
    </subcellularLocation>
</comment>
<dbReference type="PANTHER" id="PTHR10131:SF152">
    <property type="entry name" value="TNF RECEPTOR-ASSOCIATED FACTOR 6"/>
    <property type="match status" value="1"/>
</dbReference>
<keyword evidence="3" id="KW-0479">Metal-binding</keyword>
<evidence type="ECO:0000256" key="6">
    <source>
        <dbReference type="PROSITE-ProRule" id="PRU00175"/>
    </source>
</evidence>
<dbReference type="PROSITE" id="PS50089">
    <property type="entry name" value="ZF_RING_2"/>
    <property type="match status" value="1"/>
</dbReference>
<dbReference type="PROSITE" id="PS50144">
    <property type="entry name" value="MATH"/>
    <property type="match status" value="1"/>
</dbReference>
<accession>A0A6J1X6D6</accession>
<dbReference type="Pfam" id="PF21355">
    <property type="entry name" value="TRAF-mep_MATH"/>
    <property type="match status" value="1"/>
</dbReference>
<dbReference type="InterPro" id="IPR012227">
    <property type="entry name" value="TNF_rcpt-assoc_TRAF_met"/>
</dbReference>
<dbReference type="PANTHER" id="PTHR10131">
    <property type="entry name" value="TNF RECEPTOR ASSOCIATED FACTOR"/>
    <property type="match status" value="1"/>
</dbReference>
<evidence type="ECO:0000256" key="1">
    <source>
        <dbReference type="ARBA" id="ARBA00004496"/>
    </source>
</evidence>
<dbReference type="Gene3D" id="2.60.210.10">
    <property type="entry name" value="Apoptosis, Tumor Necrosis Factor Receptor Associated Protein 2, Chain A"/>
    <property type="match status" value="1"/>
</dbReference>
<dbReference type="PIRSF" id="PIRSF015614">
    <property type="entry name" value="TRAF"/>
    <property type="match status" value="1"/>
</dbReference>
<dbReference type="InterPro" id="IPR017907">
    <property type="entry name" value="Znf_RING_CS"/>
</dbReference>
<proteinExistence type="predicted"/>
<dbReference type="SMART" id="SM00184">
    <property type="entry name" value="RING"/>
    <property type="match status" value="1"/>
</dbReference>
<dbReference type="GO" id="GO:0031663">
    <property type="term" value="P:lipopolysaccharide-mediated signaling pathway"/>
    <property type="evidence" value="ECO:0007669"/>
    <property type="project" value="TreeGrafter"/>
</dbReference>
<feature type="domain" description="RING-type" evidence="7">
    <location>
        <begin position="35"/>
        <end position="73"/>
    </location>
</feature>
<evidence type="ECO:0000259" key="8">
    <source>
        <dbReference type="PROSITE" id="PS50144"/>
    </source>
</evidence>
<keyword evidence="4 6" id="KW-0863">Zinc-finger</keyword>
<dbReference type="AlphaFoldDB" id="A0A6J1X6D6"/>
<gene>
    <name evidence="10" type="primary">LOC113523388</name>
</gene>
<dbReference type="PROSITE" id="PS00518">
    <property type="entry name" value="ZF_RING_1"/>
    <property type="match status" value="1"/>
</dbReference>
<dbReference type="RefSeq" id="XP_026765146.2">
    <property type="nucleotide sequence ID" value="XM_026909345.3"/>
</dbReference>
<dbReference type="Pfam" id="PF13923">
    <property type="entry name" value="zf-C3HC4_2"/>
    <property type="match status" value="1"/>
</dbReference>
<feature type="domain" description="MATH" evidence="8">
    <location>
        <begin position="266"/>
        <end position="409"/>
    </location>
</feature>
<dbReference type="Proteomes" id="UP001652740">
    <property type="component" value="Unplaced"/>
</dbReference>
<dbReference type="GO" id="GO:0043122">
    <property type="term" value="P:regulation of canonical NF-kappaB signal transduction"/>
    <property type="evidence" value="ECO:0007669"/>
    <property type="project" value="TreeGrafter"/>
</dbReference>
<dbReference type="InterPro" id="IPR049342">
    <property type="entry name" value="TRAF1-6_MATH_dom"/>
</dbReference>
<dbReference type="SUPFAM" id="SSF57850">
    <property type="entry name" value="RING/U-box"/>
    <property type="match status" value="1"/>
</dbReference>